<evidence type="ECO:0000313" key="3">
    <source>
        <dbReference type="Proteomes" id="UP000095192"/>
    </source>
</evidence>
<evidence type="ECO:0000313" key="2">
    <source>
        <dbReference type="EMBL" id="OEH74205.1"/>
    </source>
</evidence>
<keyword evidence="3" id="KW-1185">Reference proteome</keyword>
<dbReference type="VEuPathDB" id="ToxoDB:cyc_05199"/>
<sequence>MRSFQEVQRAIPPETRGGATPLASPPEQGTHIRLASLVKKDPQRLCLAVEPPAVGSASLSSSFFRGLECLRSASPCFPAVALRLPAQGTFFGLEVG</sequence>
<gene>
    <name evidence="2" type="ORF">cyc_05199</name>
</gene>
<comment type="caution">
    <text evidence="2">The sequence shown here is derived from an EMBL/GenBank/DDBJ whole genome shotgun (WGS) entry which is preliminary data.</text>
</comment>
<evidence type="ECO:0000256" key="1">
    <source>
        <dbReference type="SAM" id="MobiDB-lite"/>
    </source>
</evidence>
<protein>
    <submittedName>
        <fullName evidence="2">Uncharacterized protein</fullName>
    </submittedName>
</protein>
<proteinExistence type="predicted"/>
<organism evidence="2 3">
    <name type="scientific">Cyclospora cayetanensis</name>
    <dbReference type="NCBI Taxonomy" id="88456"/>
    <lineage>
        <taxon>Eukaryota</taxon>
        <taxon>Sar</taxon>
        <taxon>Alveolata</taxon>
        <taxon>Apicomplexa</taxon>
        <taxon>Conoidasida</taxon>
        <taxon>Coccidia</taxon>
        <taxon>Eucoccidiorida</taxon>
        <taxon>Eimeriorina</taxon>
        <taxon>Eimeriidae</taxon>
        <taxon>Cyclospora</taxon>
    </lineage>
</organism>
<accession>A0A1D3CSN5</accession>
<dbReference type="Proteomes" id="UP000095192">
    <property type="component" value="Unassembled WGS sequence"/>
</dbReference>
<dbReference type="InParanoid" id="A0A1D3CSN5"/>
<name>A0A1D3CSN5_9EIME</name>
<dbReference type="EMBL" id="JROU02002095">
    <property type="protein sequence ID" value="OEH74205.1"/>
    <property type="molecule type" value="Genomic_DNA"/>
</dbReference>
<reference evidence="2 3" key="1">
    <citation type="journal article" date="2016" name="BMC Genomics">
        <title>Comparative genomics reveals Cyclospora cayetanensis possesses coccidia-like metabolism and invasion components but unique surface antigens.</title>
        <authorList>
            <person name="Liu S."/>
            <person name="Wang L."/>
            <person name="Zheng H."/>
            <person name="Xu Z."/>
            <person name="Roellig D.M."/>
            <person name="Li N."/>
            <person name="Frace M.A."/>
            <person name="Tang K."/>
            <person name="Arrowood M.J."/>
            <person name="Moss D.M."/>
            <person name="Zhang L."/>
            <person name="Feng Y."/>
            <person name="Xiao L."/>
        </authorList>
    </citation>
    <scope>NUCLEOTIDE SEQUENCE [LARGE SCALE GENOMIC DNA]</scope>
    <source>
        <strain evidence="2 3">CHN_HEN01</strain>
    </source>
</reference>
<dbReference type="AlphaFoldDB" id="A0A1D3CSN5"/>
<feature type="region of interest" description="Disordered" evidence="1">
    <location>
        <begin position="1"/>
        <end position="27"/>
    </location>
</feature>